<organism evidence="2 3">
    <name type="scientific">Hymenobacter psychrophilus</name>
    <dbReference type="NCBI Taxonomy" id="651662"/>
    <lineage>
        <taxon>Bacteria</taxon>
        <taxon>Pseudomonadati</taxon>
        <taxon>Bacteroidota</taxon>
        <taxon>Cytophagia</taxon>
        <taxon>Cytophagales</taxon>
        <taxon>Hymenobacteraceae</taxon>
        <taxon>Hymenobacter</taxon>
    </lineage>
</organism>
<name>A0A1H3EPN4_9BACT</name>
<evidence type="ECO:0000313" key="3">
    <source>
        <dbReference type="Proteomes" id="UP000199249"/>
    </source>
</evidence>
<dbReference type="Proteomes" id="UP000199249">
    <property type="component" value="Unassembled WGS sequence"/>
</dbReference>
<accession>A0A1H3EPN4</accession>
<feature type="signal peptide" evidence="1">
    <location>
        <begin position="1"/>
        <end position="22"/>
    </location>
</feature>
<proteinExistence type="predicted"/>
<sequence>MYQKATRLLLFLLLISAQVAVAQSKPAYQYMQIFYYGSKTMAGPIGHFSPALRGQSEIMLLNPTAYTKQINNQFFGSFSSSTEESETTVTTSDGTYINGKKLSTAQLQERRQKEQRQQQAALAEQMRVISTHSQALTEKITQSLNLAAEDGWEVTQMSSFGTDGVVYLLRKAK</sequence>
<reference evidence="3" key="1">
    <citation type="submission" date="2016-10" db="EMBL/GenBank/DDBJ databases">
        <authorList>
            <person name="Varghese N."/>
            <person name="Submissions S."/>
        </authorList>
    </citation>
    <scope>NUCLEOTIDE SEQUENCE [LARGE SCALE GENOMIC DNA]</scope>
    <source>
        <strain evidence="3">CGMCC 1.8975</strain>
    </source>
</reference>
<evidence type="ECO:0000256" key="1">
    <source>
        <dbReference type="SAM" id="SignalP"/>
    </source>
</evidence>
<keyword evidence="1" id="KW-0732">Signal</keyword>
<evidence type="ECO:0000313" key="2">
    <source>
        <dbReference type="EMBL" id="SDX80590.1"/>
    </source>
</evidence>
<dbReference type="EMBL" id="FNOV01000003">
    <property type="protein sequence ID" value="SDX80590.1"/>
    <property type="molecule type" value="Genomic_DNA"/>
</dbReference>
<dbReference type="STRING" id="651662.SAMN04488069_103243"/>
<dbReference type="AlphaFoldDB" id="A0A1H3EPN4"/>
<protein>
    <submittedName>
        <fullName evidence="2">Uncharacterized protein</fullName>
    </submittedName>
</protein>
<gene>
    <name evidence="2" type="ORF">SAMN04488069_103243</name>
</gene>
<feature type="chain" id="PRO_5011604207" evidence="1">
    <location>
        <begin position="23"/>
        <end position="173"/>
    </location>
</feature>
<keyword evidence="3" id="KW-1185">Reference proteome</keyword>